<name>A0A0S4QIZ2_9ACTN</name>
<evidence type="ECO:0000256" key="2">
    <source>
        <dbReference type="SAM" id="Phobius"/>
    </source>
</evidence>
<feature type="transmembrane region" description="Helical" evidence="2">
    <location>
        <begin position="186"/>
        <end position="205"/>
    </location>
</feature>
<accession>A0A0S4QIZ2</accession>
<dbReference type="InterPro" id="IPR007820">
    <property type="entry name" value="AbrB_fam"/>
</dbReference>
<feature type="transmembrane region" description="Helical" evidence="2">
    <location>
        <begin position="100"/>
        <end position="117"/>
    </location>
</feature>
<dbReference type="AlphaFoldDB" id="A0A0S4QIZ2"/>
<dbReference type="PANTHER" id="PTHR38457:SF1">
    <property type="entry name" value="REGULATOR ABRB-RELATED"/>
    <property type="match status" value="1"/>
</dbReference>
<dbReference type="NCBIfam" id="TIGR03082">
    <property type="entry name" value="Gneg_AbrB_dup"/>
    <property type="match status" value="1"/>
</dbReference>
<keyword evidence="2" id="KW-1133">Transmembrane helix</keyword>
<dbReference type="GO" id="GO:0016020">
    <property type="term" value="C:membrane"/>
    <property type="evidence" value="ECO:0007669"/>
    <property type="project" value="InterPro"/>
</dbReference>
<keyword evidence="4" id="KW-1185">Reference proteome</keyword>
<dbReference type="Pfam" id="PF05145">
    <property type="entry name" value="AbrB"/>
    <property type="match status" value="1"/>
</dbReference>
<dbReference type="RefSeq" id="WP_242666159.1">
    <property type="nucleotide sequence ID" value="NZ_FAOZ01000005.1"/>
</dbReference>
<gene>
    <name evidence="3" type="ORF">Ga0074812_105139</name>
</gene>
<feature type="transmembrane region" description="Helical" evidence="2">
    <location>
        <begin position="123"/>
        <end position="146"/>
    </location>
</feature>
<evidence type="ECO:0000313" key="3">
    <source>
        <dbReference type="EMBL" id="CUU55489.1"/>
    </source>
</evidence>
<proteinExistence type="predicted"/>
<reference evidence="4" key="1">
    <citation type="submission" date="2015-11" db="EMBL/GenBank/DDBJ databases">
        <authorList>
            <person name="Varghese N."/>
        </authorList>
    </citation>
    <scope>NUCLEOTIDE SEQUENCE [LARGE SCALE GENOMIC DNA]</scope>
    <source>
        <strain evidence="4">DSM 45899</strain>
    </source>
</reference>
<feature type="transmembrane region" description="Helical" evidence="2">
    <location>
        <begin position="373"/>
        <end position="390"/>
    </location>
</feature>
<feature type="region of interest" description="Disordered" evidence="1">
    <location>
        <begin position="1"/>
        <end position="27"/>
    </location>
</feature>
<dbReference type="Proteomes" id="UP000198802">
    <property type="component" value="Unassembled WGS sequence"/>
</dbReference>
<keyword evidence="2" id="KW-0812">Transmembrane</keyword>
<dbReference type="EMBL" id="FAOZ01000005">
    <property type="protein sequence ID" value="CUU55489.1"/>
    <property type="molecule type" value="Genomic_DNA"/>
</dbReference>
<sequence length="412" mass="42190">MIFSTVADSQVPDRRADAGMTTRPGPRASVHIRAGTRSRAGVQATGWMVLTIACYLLSEIGEMVSVPAPQLVMSLAVGAALAVTGLVHRQVPASAARSSHAVLGALMGSYLVPSQLASAAGQALALTVVTAATVAVCAGVAVLIAYRTRTRPVDAVLGLIPGGSAAIVAYAEDLGADSRVVAFAQYLRVGLVAFSAPMVVLALHGPGAGHAAPGSFPNLSRLVDSSHQLAGLATLLFICVAGSRVGRGCRLPAPSLLGPMLVAGAVLATGIAPGFAPAGPLQDVVWVLVGLEVGLRFTRPAIRHIGHLIPHLLGGIVVICLACAGFAWILADLAGVPFLEAYLATTPGGINAVLATAAATHTNVPVVAVVQSLRLFLVVLLTPLVIRWAARRMTGRPAERTDVRNGADDHRR</sequence>
<protein>
    <recommendedName>
        <fullName evidence="5">Membrane protein AbrB duplication</fullName>
    </recommendedName>
</protein>
<dbReference type="PANTHER" id="PTHR38457">
    <property type="entry name" value="REGULATOR ABRB-RELATED"/>
    <property type="match status" value="1"/>
</dbReference>
<dbReference type="GO" id="GO:0010468">
    <property type="term" value="P:regulation of gene expression"/>
    <property type="evidence" value="ECO:0007669"/>
    <property type="project" value="InterPro"/>
</dbReference>
<evidence type="ECO:0008006" key="5">
    <source>
        <dbReference type="Google" id="ProtNLM"/>
    </source>
</evidence>
<feature type="transmembrane region" description="Helical" evidence="2">
    <location>
        <begin position="309"/>
        <end position="331"/>
    </location>
</feature>
<keyword evidence="2" id="KW-0472">Membrane</keyword>
<evidence type="ECO:0000313" key="4">
    <source>
        <dbReference type="Proteomes" id="UP000198802"/>
    </source>
</evidence>
<feature type="transmembrane region" description="Helical" evidence="2">
    <location>
        <begin position="70"/>
        <end position="88"/>
    </location>
</feature>
<organism evidence="3 4">
    <name type="scientific">Parafrankia irregularis</name>
    <dbReference type="NCBI Taxonomy" id="795642"/>
    <lineage>
        <taxon>Bacteria</taxon>
        <taxon>Bacillati</taxon>
        <taxon>Actinomycetota</taxon>
        <taxon>Actinomycetes</taxon>
        <taxon>Frankiales</taxon>
        <taxon>Frankiaceae</taxon>
        <taxon>Parafrankia</taxon>
    </lineage>
</organism>
<feature type="transmembrane region" description="Helical" evidence="2">
    <location>
        <begin position="225"/>
        <end position="243"/>
    </location>
</feature>
<evidence type="ECO:0000256" key="1">
    <source>
        <dbReference type="SAM" id="MobiDB-lite"/>
    </source>
</evidence>
<feature type="transmembrane region" description="Helical" evidence="2">
    <location>
        <begin position="255"/>
        <end position="275"/>
    </location>
</feature>
<dbReference type="InterPro" id="IPR017516">
    <property type="entry name" value="AbrB_dup"/>
</dbReference>